<gene>
    <name evidence="1" type="ORF">P74p111</name>
</gene>
<evidence type="ECO:0000313" key="2">
    <source>
        <dbReference type="Proteomes" id="UP000001133"/>
    </source>
</evidence>
<dbReference type="Proteomes" id="UP000001133">
    <property type="component" value="Segment"/>
</dbReference>
<proteinExistence type="predicted"/>
<reference evidence="1 2" key="1">
    <citation type="journal article" date="2008" name="J. Mol. Biol.">
        <title>Genome comparison and proteomic characterization of Thermus thermophilus bacteriophages P23-45 and P74-26: siphoviruses with triplex-forming sequences and the longest known tails.</title>
        <authorList>
            <person name="Minakhin L."/>
            <person name="Goel M."/>
            <person name="Berdygulova Z."/>
            <person name="Ramanculov E."/>
            <person name="Florens L."/>
            <person name="Glazko G."/>
            <person name="Karamychev V.N."/>
            <person name="Slesarev A.I."/>
            <person name="Kozyavkin S.A."/>
            <person name="Khromov I."/>
            <person name="Ackermann H.W."/>
            <person name="Washburn M."/>
            <person name="Mushegian A."/>
            <person name="Severinov K."/>
        </authorList>
    </citation>
    <scope>NUCLEOTIDE SEQUENCE</scope>
</reference>
<accession>A7XXU3</accession>
<evidence type="ECO:0000313" key="1">
    <source>
        <dbReference type="EMBL" id="ABU97061.1"/>
    </source>
</evidence>
<dbReference type="GeneID" id="5600635"/>
<sequence>MSLDLIKLVLLGWALLTRGAPNEWDVALQARVYWSLGAGGGLELAWDPVPIYLRALPQDLCGQFVGWIEMDPDYANKGCRDTLAHELNHAWQFRTYGLVQPITYAISAKVWEPEVPASGAEGMPAPRQLNYPLLKVWVPIW</sequence>
<dbReference type="RefSeq" id="YP_001468081.1">
    <property type="nucleotide sequence ID" value="NC_009804.1"/>
</dbReference>
<dbReference type="GO" id="GO:0016787">
    <property type="term" value="F:hydrolase activity"/>
    <property type="evidence" value="ECO:0007669"/>
    <property type="project" value="UniProtKB-KW"/>
</dbReference>
<protein>
    <submittedName>
        <fullName evidence="1">Predicted Zn-dependent hydrolase</fullName>
    </submittedName>
</protein>
<keyword evidence="1" id="KW-0378">Hydrolase</keyword>
<dbReference type="KEGG" id="vg:5600635"/>
<dbReference type="EMBL" id="EU100884">
    <property type="protein sequence ID" value="ABU97061.1"/>
    <property type="molecule type" value="Genomic_DNA"/>
</dbReference>
<organism evidence="1 2">
    <name type="scientific">Thermus phage P74-26</name>
    <dbReference type="NCBI Taxonomy" id="2914007"/>
    <lineage>
        <taxon>Viruses</taxon>
        <taxon>Duplodnaviria</taxon>
        <taxon>Heunggongvirae</taxon>
        <taxon>Uroviricota</taxon>
        <taxon>Caudoviricetes</taxon>
        <taxon>Oshimavirus</taxon>
        <taxon>Thermus virus P74-26</taxon>
    </lineage>
</organism>
<keyword evidence="2" id="KW-1185">Reference proteome</keyword>
<name>A7XXU3_BP742</name>